<dbReference type="InterPro" id="IPR036890">
    <property type="entry name" value="HATPase_C_sf"/>
</dbReference>
<dbReference type="OrthoDB" id="9815750at2"/>
<keyword evidence="10" id="KW-1133">Transmembrane helix</keyword>
<feature type="transmembrane region" description="Helical" evidence="10">
    <location>
        <begin position="102"/>
        <end position="124"/>
    </location>
</feature>
<dbReference type="Pfam" id="PF02518">
    <property type="entry name" value="HATPase_c"/>
    <property type="match status" value="1"/>
</dbReference>
<proteinExistence type="predicted"/>
<dbReference type="InterPro" id="IPR004358">
    <property type="entry name" value="Sig_transdc_His_kin-like_C"/>
</dbReference>
<keyword evidence="6" id="KW-0418">Kinase</keyword>
<dbReference type="InterPro" id="IPR005467">
    <property type="entry name" value="His_kinase_dom"/>
</dbReference>
<dbReference type="SUPFAM" id="SSF55785">
    <property type="entry name" value="PYP-like sensor domain (PAS domain)"/>
    <property type="match status" value="1"/>
</dbReference>
<evidence type="ECO:0000256" key="10">
    <source>
        <dbReference type="SAM" id="Phobius"/>
    </source>
</evidence>
<evidence type="ECO:0000256" key="3">
    <source>
        <dbReference type="ARBA" id="ARBA00022553"/>
    </source>
</evidence>
<keyword evidence="7" id="KW-0067">ATP-binding</keyword>
<keyword evidence="3" id="KW-0597">Phosphoprotein</keyword>
<feature type="transmembrane region" description="Helical" evidence="10">
    <location>
        <begin position="43"/>
        <end position="65"/>
    </location>
</feature>
<dbReference type="PANTHER" id="PTHR43065:SF34">
    <property type="entry name" value="SPORULATION KINASE A"/>
    <property type="match status" value="1"/>
</dbReference>
<dbReference type="EMBL" id="QLUW01000004">
    <property type="protein sequence ID" value="RAP74478.1"/>
    <property type="molecule type" value="Genomic_DNA"/>
</dbReference>
<keyword evidence="8" id="KW-0749">Sporulation</keyword>
<evidence type="ECO:0000256" key="9">
    <source>
        <dbReference type="ARBA" id="ARBA00023012"/>
    </source>
</evidence>
<dbReference type="PANTHER" id="PTHR43065">
    <property type="entry name" value="SENSOR HISTIDINE KINASE"/>
    <property type="match status" value="1"/>
</dbReference>
<evidence type="ECO:0000259" key="11">
    <source>
        <dbReference type="PROSITE" id="PS50109"/>
    </source>
</evidence>
<dbReference type="Pfam" id="PF00512">
    <property type="entry name" value="HisKA"/>
    <property type="match status" value="1"/>
</dbReference>
<dbReference type="Pfam" id="PF00989">
    <property type="entry name" value="PAS"/>
    <property type="match status" value="1"/>
</dbReference>
<organism evidence="12 13">
    <name type="scientific">Paenibacillus montanisoli</name>
    <dbReference type="NCBI Taxonomy" id="2081970"/>
    <lineage>
        <taxon>Bacteria</taxon>
        <taxon>Bacillati</taxon>
        <taxon>Bacillota</taxon>
        <taxon>Bacilli</taxon>
        <taxon>Bacillales</taxon>
        <taxon>Paenibacillaceae</taxon>
        <taxon>Paenibacillus</taxon>
    </lineage>
</organism>
<keyword evidence="13" id="KW-1185">Reference proteome</keyword>
<gene>
    <name evidence="12" type="ORF">DL346_20635</name>
</gene>
<dbReference type="InterPro" id="IPR003661">
    <property type="entry name" value="HisK_dim/P_dom"/>
</dbReference>
<dbReference type="PROSITE" id="PS50109">
    <property type="entry name" value="HIS_KIN"/>
    <property type="match status" value="1"/>
</dbReference>
<dbReference type="Gene3D" id="1.10.287.130">
    <property type="match status" value="1"/>
</dbReference>
<feature type="domain" description="Histidine kinase" evidence="11">
    <location>
        <begin position="370"/>
        <end position="574"/>
    </location>
</feature>
<evidence type="ECO:0000256" key="4">
    <source>
        <dbReference type="ARBA" id="ARBA00022679"/>
    </source>
</evidence>
<dbReference type="SMART" id="SM00388">
    <property type="entry name" value="HisKA"/>
    <property type="match status" value="1"/>
</dbReference>
<feature type="transmembrane region" description="Helical" evidence="10">
    <location>
        <begin position="12"/>
        <end position="31"/>
    </location>
</feature>
<dbReference type="GO" id="GO:0005524">
    <property type="term" value="F:ATP binding"/>
    <property type="evidence" value="ECO:0007669"/>
    <property type="project" value="UniProtKB-KW"/>
</dbReference>
<keyword evidence="5" id="KW-0547">Nucleotide-binding</keyword>
<protein>
    <recommendedName>
        <fullName evidence="2">histidine kinase</fullName>
        <ecNumber evidence="2">2.7.13.3</ecNumber>
    </recommendedName>
</protein>
<comment type="catalytic activity">
    <reaction evidence="1">
        <text>ATP + protein L-histidine = ADP + protein N-phospho-L-histidine.</text>
        <dbReference type="EC" id="2.7.13.3"/>
    </reaction>
</comment>
<dbReference type="Gene3D" id="3.30.565.10">
    <property type="entry name" value="Histidine kinase-like ATPase, C-terminal domain"/>
    <property type="match status" value="1"/>
</dbReference>
<dbReference type="Proteomes" id="UP000249260">
    <property type="component" value="Unassembled WGS sequence"/>
</dbReference>
<dbReference type="SMART" id="SM00091">
    <property type="entry name" value="PAS"/>
    <property type="match status" value="1"/>
</dbReference>
<dbReference type="GO" id="GO:0000155">
    <property type="term" value="F:phosphorelay sensor kinase activity"/>
    <property type="evidence" value="ECO:0007669"/>
    <property type="project" value="InterPro"/>
</dbReference>
<dbReference type="Gene3D" id="3.30.450.20">
    <property type="entry name" value="PAS domain"/>
    <property type="match status" value="1"/>
</dbReference>
<evidence type="ECO:0000256" key="1">
    <source>
        <dbReference type="ARBA" id="ARBA00000085"/>
    </source>
</evidence>
<name>A0A328TVE4_9BACL</name>
<dbReference type="InterPro" id="IPR000014">
    <property type="entry name" value="PAS"/>
</dbReference>
<evidence type="ECO:0000256" key="2">
    <source>
        <dbReference type="ARBA" id="ARBA00012438"/>
    </source>
</evidence>
<sequence length="601" mass="68156">MSELMIGEKWMLLALALAINLFASITMYSMIGHLQMLRIMRQYWLLSGALVYGLGLWVSHFIILLTSNSMIMLDWTIIVKLFGIMASAYGSFRLLGSRAPHAVRLLGSSLLMALGTGSLIYSTLLSTQIEEYSIDISLACIGFLFSYFGTACSFYIFERKNGYILLAGLLLGFTGIIMQLIGLEMVTVIYSVVLTADRLNDYMKLLSIVLGLATLVIFVFSLVARYVDRRYTAMNERYKLLVETSIDMIAIIHDEKWEYINRSGLHMFEADDESDMLGKPVYQFLQPKYHTLMKRMLQVTKQRARQSPIELDWYTVQGKPLHTEVIETSTKLSGKSVFQVIIRDISERKKNEELLINSEKLYVAGQLAAGIAHEIRNPLTSLKGFLQLIASGRGNSKNYYDIMKSELNRIESIVSELLMLSKPQIYEMAYKDIRTIMRDTITLLETQAILHSIEIESHFSEETLWVRGVENQLKQVFINVLKNAIEVMQDGGTITVTCMRDQSRIIARIADRGPGIPEEQLSKIGQPFYTTKEKGTGLGLMVTYKIVDNHQGSIEVNSRVGEGTTFDIILPYQEPIEVTDVQAWSKVTPIQRLRHDDENAS</sequence>
<dbReference type="PRINTS" id="PR00344">
    <property type="entry name" value="BCTRLSENSOR"/>
</dbReference>
<evidence type="ECO:0000256" key="7">
    <source>
        <dbReference type="ARBA" id="ARBA00022840"/>
    </source>
</evidence>
<dbReference type="InterPro" id="IPR013767">
    <property type="entry name" value="PAS_fold"/>
</dbReference>
<keyword evidence="9" id="KW-0902">Two-component regulatory system</keyword>
<keyword evidence="4" id="KW-0808">Transferase</keyword>
<dbReference type="InterPro" id="IPR003594">
    <property type="entry name" value="HATPase_dom"/>
</dbReference>
<dbReference type="SUPFAM" id="SSF47384">
    <property type="entry name" value="Homodimeric domain of signal transducing histidine kinase"/>
    <property type="match status" value="1"/>
</dbReference>
<dbReference type="InterPro" id="IPR035965">
    <property type="entry name" value="PAS-like_dom_sf"/>
</dbReference>
<feature type="transmembrane region" description="Helical" evidence="10">
    <location>
        <begin position="164"/>
        <end position="193"/>
    </location>
</feature>
<evidence type="ECO:0000256" key="5">
    <source>
        <dbReference type="ARBA" id="ARBA00022741"/>
    </source>
</evidence>
<evidence type="ECO:0000313" key="13">
    <source>
        <dbReference type="Proteomes" id="UP000249260"/>
    </source>
</evidence>
<dbReference type="CDD" id="cd00082">
    <property type="entry name" value="HisKA"/>
    <property type="match status" value="1"/>
</dbReference>
<dbReference type="RefSeq" id="WP_112884267.1">
    <property type="nucleotide sequence ID" value="NZ_QLUW01000004.1"/>
</dbReference>
<reference evidence="12 13" key="1">
    <citation type="submission" date="2018-06" db="EMBL/GenBank/DDBJ databases">
        <title>Paenibacillus montanisoli sp. nov., isolated from mountain area soil.</title>
        <authorList>
            <person name="Wu M."/>
        </authorList>
    </citation>
    <scope>NUCLEOTIDE SEQUENCE [LARGE SCALE GENOMIC DNA]</scope>
    <source>
        <strain evidence="12 13">RA17</strain>
    </source>
</reference>
<evidence type="ECO:0000313" key="12">
    <source>
        <dbReference type="EMBL" id="RAP74478.1"/>
    </source>
</evidence>
<dbReference type="GO" id="GO:0030435">
    <property type="term" value="P:sporulation resulting in formation of a cellular spore"/>
    <property type="evidence" value="ECO:0007669"/>
    <property type="project" value="UniProtKB-KW"/>
</dbReference>
<dbReference type="EC" id="2.7.13.3" evidence="2"/>
<dbReference type="NCBIfam" id="TIGR00229">
    <property type="entry name" value="sensory_box"/>
    <property type="match status" value="1"/>
</dbReference>
<dbReference type="FunFam" id="1.10.287.130:FF:000040">
    <property type="entry name" value="PAS domain-containing sensor histidine kinase"/>
    <property type="match status" value="1"/>
</dbReference>
<keyword evidence="10" id="KW-0812">Transmembrane</keyword>
<dbReference type="SMART" id="SM00387">
    <property type="entry name" value="HATPase_c"/>
    <property type="match status" value="1"/>
</dbReference>
<comment type="caution">
    <text evidence="12">The sequence shown here is derived from an EMBL/GenBank/DDBJ whole genome shotgun (WGS) entry which is preliminary data.</text>
</comment>
<accession>A0A328TVE4</accession>
<dbReference type="SUPFAM" id="SSF55874">
    <property type="entry name" value="ATPase domain of HSP90 chaperone/DNA topoisomerase II/histidine kinase"/>
    <property type="match status" value="1"/>
</dbReference>
<keyword evidence="10" id="KW-0472">Membrane</keyword>
<dbReference type="InterPro" id="IPR036097">
    <property type="entry name" value="HisK_dim/P_sf"/>
</dbReference>
<evidence type="ECO:0000256" key="6">
    <source>
        <dbReference type="ARBA" id="ARBA00022777"/>
    </source>
</evidence>
<dbReference type="AlphaFoldDB" id="A0A328TVE4"/>
<feature type="transmembrane region" description="Helical" evidence="10">
    <location>
        <begin position="205"/>
        <end position="227"/>
    </location>
</feature>
<feature type="transmembrane region" description="Helical" evidence="10">
    <location>
        <begin position="71"/>
        <end position="90"/>
    </location>
</feature>
<evidence type="ECO:0000256" key="8">
    <source>
        <dbReference type="ARBA" id="ARBA00022969"/>
    </source>
</evidence>
<feature type="transmembrane region" description="Helical" evidence="10">
    <location>
        <begin position="136"/>
        <end position="157"/>
    </location>
</feature>